<keyword evidence="3" id="KW-1185">Reference proteome</keyword>
<evidence type="ECO:0000256" key="1">
    <source>
        <dbReference type="SAM" id="MobiDB-lite"/>
    </source>
</evidence>
<dbReference type="EMBL" id="CAJVQA010008686">
    <property type="protein sequence ID" value="CAG8675554.1"/>
    <property type="molecule type" value="Genomic_DNA"/>
</dbReference>
<proteinExistence type="predicted"/>
<evidence type="ECO:0000313" key="3">
    <source>
        <dbReference type="Proteomes" id="UP000789759"/>
    </source>
</evidence>
<gene>
    <name evidence="2" type="ORF">CPELLU_LOCUS10502</name>
</gene>
<evidence type="ECO:0000313" key="2">
    <source>
        <dbReference type="EMBL" id="CAG8675554.1"/>
    </source>
</evidence>
<dbReference type="AlphaFoldDB" id="A0A9N9HF37"/>
<dbReference type="OrthoDB" id="2441009at2759"/>
<name>A0A9N9HF37_9GLOM</name>
<accession>A0A9N9HF37</accession>
<comment type="caution">
    <text evidence="2">The sequence shown here is derived from an EMBL/GenBank/DDBJ whole genome shotgun (WGS) entry which is preliminary data.</text>
</comment>
<dbReference type="Proteomes" id="UP000789759">
    <property type="component" value="Unassembled WGS sequence"/>
</dbReference>
<reference evidence="2" key="1">
    <citation type="submission" date="2021-06" db="EMBL/GenBank/DDBJ databases">
        <authorList>
            <person name="Kallberg Y."/>
            <person name="Tangrot J."/>
            <person name="Rosling A."/>
        </authorList>
    </citation>
    <scope>NUCLEOTIDE SEQUENCE</scope>
    <source>
        <strain evidence="2">FL966</strain>
    </source>
</reference>
<organism evidence="2 3">
    <name type="scientific">Cetraspora pellucida</name>
    <dbReference type="NCBI Taxonomy" id="1433469"/>
    <lineage>
        <taxon>Eukaryota</taxon>
        <taxon>Fungi</taxon>
        <taxon>Fungi incertae sedis</taxon>
        <taxon>Mucoromycota</taxon>
        <taxon>Glomeromycotina</taxon>
        <taxon>Glomeromycetes</taxon>
        <taxon>Diversisporales</taxon>
        <taxon>Gigasporaceae</taxon>
        <taxon>Cetraspora</taxon>
    </lineage>
</organism>
<protein>
    <submittedName>
        <fullName evidence="2">9997_t:CDS:1</fullName>
    </submittedName>
</protein>
<feature type="region of interest" description="Disordered" evidence="1">
    <location>
        <begin position="73"/>
        <end position="93"/>
    </location>
</feature>
<sequence length="108" mass="12294">MTIPIDLSSEADSTNDIFDSNESCIMNQDTLISAFTSNVNTFMESETKLNIENLADLTLLFFNFNITESYSKEFRPQHKQTSSKGHENMDFKASNIVDEVLEIENDNN</sequence>